<dbReference type="HAMAP" id="MF_00265">
    <property type="entry name" value="VapC_Nob1"/>
    <property type="match status" value="1"/>
</dbReference>
<reference evidence="10 11" key="1">
    <citation type="journal article" date="2014" name="PLoS Genet.">
        <title>Phylogenetically driven sequencing of extremely halophilic archaea reveals strategies for static and dynamic osmo-response.</title>
        <authorList>
            <person name="Becker E.A."/>
            <person name="Seitzer P.M."/>
            <person name="Tritt A."/>
            <person name="Larsen D."/>
            <person name="Krusor M."/>
            <person name="Yao A.I."/>
            <person name="Wu D."/>
            <person name="Madern D."/>
            <person name="Eisen J.A."/>
            <person name="Darling A.E."/>
            <person name="Facciotti M.T."/>
        </authorList>
    </citation>
    <scope>NUCLEOTIDE SEQUENCE [LARGE SCALE GENOMIC DNA]</scope>
    <source>
        <strain evidence="10 11">JCM 10879</strain>
    </source>
</reference>
<keyword evidence="2 8" id="KW-1277">Toxin-antitoxin system</keyword>
<comment type="similarity">
    <text evidence="7 8">Belongs to the PINc/VapC protein family.</text>
</comment>
<accession>M0LZG1</accession>
<comment type="cofactor">
    <cofactor evidence="1 8">
        <name>Mg(2+)</name>
        <dbReference type="ChEBI" id="CHEBI:18420"/>
    </cofactor>
</comment>
<evidence type="ECO:0000313" key="11">
    <source>
        <dbReference type="Proteomes" id="UP000011607"/>
    </source>
</evidence>
<feature type="domain" description="PIN" evidence="9">
    <location>
        <begin position="1"/>
        <end position="123"/>
    </location>
</feature>
<protein>
    <recommendedName>
        <fullName evidence="8">Ribonuclease VapC</fullName>
        <shortName evidence="8">RNase VapC</shortName>
        <ecNumber evidence="8">3.1.-.-</ecNumber>
    </recommendedName>
    <alternativeName>
        <fullName evidence="8">Putative toxin VapC</fullName>
    </alternativeName>
</protein>
<dbReference type="SUPFAM" id="SSF88723">
    <property type="entry name" value="PIN domain-like"/>
    <property type="match status" value="1"/>
</dbReference>
<dbReference type="GO" id="GO:0090729">
    <property type="term" value="F:toxin activity"/>
    <property type="evidence" value="ECO:0007669"/>
    <property type="project" value="UniProtKB-KW"/>
</dbReference>
<dbReference type="OrthoDB" id="38049at2157"/>
<keyword evidence="6 8" id="KW-0460">Magnesium</keyword>
<evidence type="ECO:0000259" key="9">
    <source>
        <dbReference type="Pfam" id="PF01850"/>
    </source>
</evidence>
<keyword evidence="11" id="KW-1185">Reference proteome</keyword>
<dbReference type="PATRIC" id="fig|1227454.3.peg.2023"/>
<dbReference type="CDD" id="cd18754">
    <property type="entry name" value="PIN_VapC4-5_FitB-like"/>
    <property type="match status" value="1"/>
</dbReference>
<comment type="function">
    <text evidence="8">Toxic component of a toxin-antitoxin (TA) system. An RNase.</text>
</comment>
<dbReference type="PANTHER" id="PTHR33653:SF1">
    <property type="entry name" value="RIBONUCLEASE VAPC2"/>
    <property type="match status" value="1"/>
</dbReference>
<keyword evidence="4 8" id="KW-0479">Metal-binding</keyword>
<dbReference type="Pfam" id="PF01850">
    <property type="entry name" value="PIN"/>
    <property type="match status" value="1"/>
</dbReference>
<feature type="binding site" evidence="8">
    <location>
        <position position="96"/>
    </location>
    <ligand>
        <name>Mg(2+)</name>
        <dbReference type="ChEBI" id="CHEBI:18420"/>
    </ligand>
</feature>
<gene>
    <name evidence="8" type="primary">vapC</name>
    <name evidence="10" type="ORF">C446_09970</name>
</gene>
<evidence type="ECO:0000256" key="1">
    <source>
        <dbReference type="ARBA" id="ARBA00001946"/>
    </source>
</evidence>
<keyword evidence="8" id="KW-0800">Toxin</keyword>
<dbReference type="PANTHER" id="PTHR33653">
    <property type="entry name" value="RIBONUCLEASE VAPC2"/>
    <property type="match status" value="1"/>
</dbReference>
<dbReference type="GO" id="GO:0016787">
    <property type="term" value="F:hydrolase activity"/>
    <property type="evidence" value="ECO:0007669"/>
    <property type="project" value="UniProtKB-KW"/>
</dbReference>
<dbReference type="InterPro" id="IPR029060">
    <property type="entry name" value="PIN-like_dom_sf"/>
</dbReference>
<sequence length="129" mass="14110">MILDSTFLIDVLRGSSDVADLIEDVDTTGTPFVSAVTVMELSEGIHLADATDDERSSVRQLLTDVNELPFDRECAIRAGRINADLVSSGEPIDETDVMVAATALVHDYPVVTRNVDHFERIDGLTVRSY</sequence>
<dbReference type="eggNOG" id="arCOG02219">
    <property type="taxonomic scope" value="Archaea"/>
</dbReference>
<dbReference type="EC" id="3.1.-.-" evidence="8"/>
<name>M0LZG1_9EURY</name>
<evidence type="ECO:0000256" key="7">
    <source>
        <dbReference type="ARBA" id="ARBA00038093"/>
    </source>
</evidence>
<evidence type="ECO:0000256" key="8">
    <source>
        <dbReference type="HAMAP-Rule" id="MF_00265"/>
    </source>
</evidence>
<evidence type="ECO:0000256" key="6">
    <source>
        <dbReference type="ARBA" id="ARBA00022842"/>
    </source>
</evidence>
<feature type="binding site" evidence="8">
    <location>
        <position position="4"/>
    </location>
    <ligand>
        <name>Mg(2+)</name>
        <dbReference type="ChEBI" id="CHEBI:18420"/>
    </ligand>
</feature>
<comment type="caution">
    <text evidence="10">The sequence shown here is derived from an EMBL/GenBank/DDBJ whole genome shotgun (WGS) entry which is preliminary data.</text>
</comment>
<proteinExistence type="inferred from homology"/>
<keyword evidence="5 8" id="KW-0378">Hydrolase</keyword>
<dbReference type="RefSeq" id="WP_006672909.1">
    <property type="nucleotide sequence ID" value="NZ_AOMA01000096.1"/>
</dbReference>
<dbReference type="Proteomes" id="UP000011607">
    <property type="component" value="Unassembled WGS sequence"/>
</dbReference>
<dbReference type="STRING" id="1227454.C446_09970"/>
<organism evidence="10 11">
    <name type="scientific">Halobiforma nitratireducens JCM 10879</name>
    <dbReference type="NCBI Taxonomy" id="1227454"/>
    <lineage>
        <taxon>Archaea</taxon>
        <taxon>Methanobacteriati</taxon>
        <taxon>Methanobacteriota</taxon>
        <taxon>Stenosarchaea group</taxon>
        <taxon>Halobacteria</taxon>
        <taxon>Halobacteriales</taxon>
        <taxon>Natrialbaceae</taxon>
        <taxon>Halobiforma</taxon>
    </lineage>
</organism>
<dbReference type="InterPro" id="IPR050556">
    <property type="entry name" value="Type_II_TA_system_RNase"/>
</dbReference>
<dbReference type="AlphaFoldDB" id="M0LZG1"/>
<evidence type="ECO:0000256" key="3">
    <source>
        <dbReference type="ARBA" id="ARBA00022722"/>
    </source>
</evidence>
<evidence type="ECO:0000313" key="10">
    <source>
        <dbReference type="EMBL" id="EMA38533.1"/>
    </source>
</evidence>
<dbReference type="GO" id="GO:0000287">
    <property type="term" value="F:magnesium ion binding"/>
    <property type="evidence" value="ECO:0007669"/>
    <property type="project" value="UniProtKB-UniRule"/>
</dbReference>
<dbReference type="EMBL" id="AOMA01000096">
    <property type="protein sequence ID" value="EMA38533.1"/>
    <property type="molecule type" value="Genomic_DNA"/>
</dbReference>
<dbReference type="InterPro" id="IPR002716">
    <property type="entry name" value="PIN_dom"/>
</dbReference>
<keyword evidence="3 8" id="KW-0540">Nuclease</keyword>
<dbReference type="InterPro" id="IPR022907">
    <property type="entry name" value="VapC_family"/>
</dbReference>
<evidence type="ECO:0000256" key="5">
    <source>
        <dbReference type="ARBA" id="ARBA00022801"/>
    </source>
</evidence>
<evidence type="ECO:0000256" key="4">
    <source>
        <dbReference type="ARBA" id="ARBA00022723"/>
    </source>
</evidence>
<dbReference type="Gene3D" id="3.40.50.1010">
    <property type="entry name" value="5'-nuclease"/>
    <property type="match status" value="1"/>
</dbReference>
<evidence type="ECO:0000256" key="2">
    <source>
        <dbReference type="ARBA" id="ARBA00022649"/>
    </source>
</evidence>
<dbReference type="GO" id="GO:0004540">
    <property type="term" value="F:RNA nuclease activity"/>
    <property type="evidence" value="ECO:0007669"/>
    <property type="project" value="InterPro"/>
</dbReference>